<name>A0A2T3AYB7_AMORE</name>
<keyword evidence="3" id="KW-1185">Reference proteome</keyword>
<dbReference type="GeneID" id="36573349"/>
<evidence type="ECO:0000313" key="2">
    <source>
        <dbReference type="EMBL" id="PSS15058.1"/>
    </source>
</evidence>
<dbReference type="EMBL" id="KZ679013">
    <property type="protein sequence ID" value="PSS15058.1"/>
    <property type="molecule type" value="Genomic_DNA"/>
</dbReference>
<feature type="region of interest" description="Disordered" evidence="1">
    <location>
        <begin position="183"/>
        <end position="207"/>
    </location>
</feature>
<organism evidence="2 3">
    <name type="scientific">Amorphotheca resinae ATCC 22711</name>
    <dbReference type="NCBI Taxonomy" id="857342"/>
    <lineage>
        <taxon>Eukaryota</taxon>
        <taxon>Fungi</taxon>
        <taxon>Dikarya</taxon>
        <taxon>Ascomycota</taxon>
        <taxon>Pezizomycotina</taxon>
        <taxon>Leotiomycetes</taxon>
        <taxon>Helotiales</taxon>
        <taxon>Amorphothecaceae</taxon>
        <taxon>Amorphotheca</taxon>
    </lineage>
</organism>
<accession>A0A2T3AYB7</accession>
<dbReference type="InParanoid" id="A0A2T3AYB7"/>
<evidence type="ECO:0000256" key="1">
    <source>
        <dbReference type="SAM" id="MobiDB-lite"/>
    </source>
</evidence>
<dbReference type="AlphaFoldDB" id="A0A2T3AYB7"/>
<evidence type="ECO:0000313" key="3">
    <source>
        <dbReference type="Proteomes" id="UP000241818"/>
    </source>
</evidence>
<dbReference type="RefSeq" id="XP_024719657.1">
    <property type="nucleotide sequence ID" value="XM_024865268.1"/>
</dbReference>
<dbReference type="Proteomes" id="UP000241818">
    <property type="component" value="Unassembled WGS sequence"/>
</dbReference>
<protein>
    <submittedName>
        <fullName evidence="2">Uncharacterized protein</fullName>
    </submittedName>
</protein>
<sequence>MPDNIFDMSSIIIQTIFCTRSFASKSAVDHGIRDGLSNIPLGGIPSGGSTSFCSLRERLISIVDNFRPSPLRHKFFTTVTMEMATKEGIWSEKYTLDLPPDISRDKSELDYLRRTNMEAAAEAVASPQLKPSPVRKGQPTIIYRPTLTPASAEIVVPSLMARETARNKGHEIDSCSIPAKHLTEETRRDSGVAMEDEDENENSTIPNQSTKSVDLIEEARRDSGIAIEDEDKKSEPLNRSLKPMSRKNLLAQGIMSRGRRSLASQSEADAMFKIDEAFTNFVIREHPAGYVLDETPSIPPA</sequence>
<reference evidence="2 3" key="1">
    <citation type="journal article" date="2018" name="New Phytol.">
        <title>Comparative genomics and transcriptomics depict ericoid mycorrhizal fungi as versatile saprotrophs and plant mutualists.</title>
        <authorList>
            <person name="Martino E."/>
            <person name="Morin E."/>
            <person name="Grelet G.A."/>
            <person name="Kuo A."/>
            <person name="Kohler A."/>
            <person name="Daghino S."/>
            <person name="Barry K.W."/>
            <person name="Cichocki N."/>
            <person name="Clum A."/>
            <person name="Dockter R.B."/>
            <person name="Hainaut M."/>
            <person name="Kuo R.C."/>
            <person name="LaButti K."/>
            <person name="Lindahl B.D."/>
            <person name="Lindquist E.A."/>
            <person name="Lipzen A."/>
            <person name="Khouja H.R."/>
            <person name="Magnuson J."/>
            <person name="Murat C."/>
            <person name="Ohm R.A."/>
            <person name="Singer S.W."/>
            <person name="Spatafora J.W."/>
            <person name="Wang M."/>
            <person name="Veneault-Fourrey C."/>
            <person name="Henrissat B."/>
            <person name="Grigoriev I.V."/>
            <person name="Martin F.M."/>
            <person name="Perotto S."/>
        </authorList>
    </citation>
    <scope>NUCLEOTIDE SEQUENCE [LARGE SCALE GENOMIC DNA]</scope>
    <source>
        <strain evidence="2 3">ATCC 22711</strain>
    </source>
</reference>
<proteinExistence type="predicted"/>
<gene>
    <name evidence="2" type="ORF">M430DRAFT_256326</name>
</gene>